<gene>
    <name evidence="4" type="ORF">HK18_02140</name>
</gene>
<keyword evidence="3" id="KW-0143">Chaperone</keyword>
<dbReference type="AlphaFoldDB" id="A0A251ZXL1"/>
<dbReference type="SUPFAM" id="SSF160909">
    <property type="entry name" value="ATP12-like"/>
    <property type="match status" value="1"/>
</dbReference>
<name>A0A251ZXL1_9PROT</name>
<dbReference type="Proteomes" id="UP000194946">
    <property type="component" value="Unassembled WGS sequence"/>
</dbReference>
<evidence type="ECO:0000256" key="1">
    <source>
        <dbReference type="ARBA" id="ARBA00008231"/>
    </source>
</evidence>
<sequence length="242" mass="27921">MNGIIKSRRFWDSVRITHDDQGYQILLDERPVKLPKKTTLYVQSESLAKKIAAEWEKAGEKKGDPFSFDLLPITRIVGTMIEKIAPARETYIHALLPYVNGDLLCYHTDTPKTLATRQQEQWMPLVQWTEERFNIKLKIQHGIMPITQTEEVIAFFKDYLSNLNDTELTYFAVTVPLLGSIFLTIALKEGRLSVEQAFEAAHLDEIVQAELWGQDTEQQEKLAQVKIDIQDAFEFYSISQNK</sequence>
<keyword evidence="2" id="KW-0809">Transit peptide</keyword>
<organism evidence="4 5">
    <name type="scientific">Commensalibacter intestini</name>
    <dbReference type="NCBI Taxonomy" id="479936"/>
    <lineage>
        <taxon>Bacteria</taxon>
        <taxon>Pseudomonadati</taxon>
        <taxon>Pseudomonadota</taxon>
        <taxon>Alphaproteobacteria</taxon>
        <taxon>Acetobacterales</taxon>
        <taxon>Acetobacteraceae</taxon>
    </lineage>
</organism>
<evidence type="ECO:0008006" key="6">
    <source>
        <dbReference type="Google" id="ProtNLM"/>
    </source>
</evidence>
<keyword evidence="5" id="KW-1185">Reference proteome</keyword>
<proteinExistence type="inferred from homology"/>
<evidence type="ECO:0000313" key="4">
    <source>
        <dbReference type="EMBL" id="OUI79383.1"/>
    </source>
</evidence>
<dbReference type="GO" id="GO:0043461">
    <property type="term" value="P:proton-transporting ATP synthase complex assembly"/>
    <property type="evidence" value="ECO:0007669"/>
    <property type="project" value="InterPro"/>
</dbReference>
<dbReference type="InterPro" id="IPR042272">
    <property type="entry name" value="ATP12_ATP_synth-F1-assembly_N"/>
</dbReference>
<dbReference type="Pfam" id="PF07542">
    <property type="entry name" value="ATP12"/>
    <property type="match status" value="1"/>
</dbReference>
<evidence type="ECO:0000256" key="3">
    <source>
        <dbReference type="ARBA" id="ARBA00023186"/>
    </source>
</evidence>
<dbReference type="EMBL" id="JOPB01000001">
    <property type="protein sequence ID" value="OUI79383.1"/>
    <property type="molecule type" value="Genomic_DNA"/>
</dbReference>
<dbReference type="InterPro" id="IPR023335">
    <property type="entry name" value="ATP12_ortho_dom_sf"/>
</dbReference>
<reference evidence="5" key="1">
    <citation type="submission" date="2014-06" db="EMBL/GenBank/DDBJ databases">
        <authorList>
            <person name="Winans N.J."/>
            <person name="Newell P.D."/>
            <person name="Douglas A.E."/>
        </authorList>
    </citation>
    <scope>NUCLEOTIDE SEQUENCE [LARGE SCALE GENOMIC DNA]</scope>
    <source>
        <strain evidence="5">DmL_052</strain>
    </source>
</reference>
<evidence type="ECO:0000313" key="5">
    <source>
        <dbReference type="Proteomes" id="UP000194946"/>
    </source>
</evidence>
<protein>
    <recommendedName>
        <fullName evidence="6">ATP synthase F1</fullName>
    </recommendedName>
</protein>
<dbReference type="PANTHER" id="PTHR21013:SF10">
    <property type="entry name" value="ATP SYNTHASE MITOCHONDRIAL F1 COMPLEX ASSEMBLY FACTOR 2"/>
    <property type="match status" value="1"/>
</dbReference>
<accession>A0A251ZXL1</accession>
<dbReference type="Gene3D" id="1.10.3580.10">
    <property type="entry name" value="ATP12 ATPase"/>
    <property type="match status" value="1"/>
</dbReference>
<dbReference type="InterPro" id="IPR011419">
    <property type="entry name" value="ATP12_ATP_synth-F1-assembly"/>
</dbReference>
<dbReference type="PANTHER" id="PTHR21013">
    <property type="entry name" value="ATP SYNTHASE MITOCHONDRIAL F1 COMPLEX ASSEMBLY FACTOR 2/ATP12 PROTEIN, MITOCHONDRIAL PRECURSOR"/>
    <property type="match status" value="1"/>
</dbReference>
<comment type="caution">
    <text evidence="4">The sequence shown here is derived from an EMBL/GenBank/DDBJ whole genome shotgun (WGS) entry which is preliminary data.</text>
</comment>
<comment type="similarity">
    <text evidence="1">Belongs to the ATP12 family.</text>
</comment>
<dbReference type="RefSeq" id="WP_008853770.1">
    <property type="nucleotide sequence ID" value="NZ_JOPB01000001.1"/>
</dbReference>
<dbReference type="Gene3D" id="3.30.2180.10">
    <property type="entry name" value="ATP12-like"/>
    <property type="match status" value="1"/>
</dbReference>
<evidence type="ECO:0000256" key="2">
    <source>
        <dbReference type="ARBA" id="ARBA00022946"/>
    </source>
</evidence>